<dbReference type="InterPro" id="IPR038416">
    <property type="entry name" value="Ribosom_S30AE_C_sf"/>
</dbReference>
<comment type="subunit">
    <text evidence="2">Interacts with 100S ribosomes.</text>
</comment>
<proteinExistence type="inferred from homology"/>
<reference evidence="4 5" key="2">
    <citation type="submission" date="2007-09" db="EMBL/GenBank/DDBJ databases">
        <title>Draft genome sequence of Clostridium bolteae (ATCC BAA-613).</title>
        <authorList>
            <person name="Sudarsanam P."/>
            <person name="Ley R."/>
            <person name="Guruge J."/>
            <person name="Turnbaugh P.J."/>
            <person name="Mahowald M."/>
            <person name="Liep D."/>
            <person name="Gordon J."/>
        </authorList>
    </citation>
    <scope>NUCLEOTIDE SEQUENCE [LARGE SCALE GENOMIC DNA]</scope>
    <source>
        <strain evidence="5">ATCC BAA-613 / DSM 15670 / CCUG 46953 / JCM 12243 / WAL 16351</strain>
    </source>
</reference>
<dbReference type="GO" id="GO:0022627">
    <property type="term" value="C:cytosolic small ribosomal subunit"/>
    <property type="evidence" value="ECO:0007669"/>
    <property type="project" value="TreeGrafter"/>
</dbReference>
<comment type="caution">
    <text evidence="4">The sequence shown here is derived from an EMBL/GenBank/DDBJ whole genome shotgun (WGS) entry which is preliminary data.</text>
</comment>
<dbReference type="InterPro" id="IPR036567">
    <property type="entry name" value="RHF-like"/>
</dbReference>
<evidence type="ECO:0000313" key="5">
    <source>
        <dbReference type="Proteomes" id="UP000005396"/>
    </source>
</evidence>
<keyword evidence="1 2" id="KW-0810">Translation regulation</keyword>
<dbReference type="PaxDb" id="411902-CLOBOL_06509"/>
<dbReference type="Pfam" id="PF02482">
    <property type="entry name" value="Ribosomal_S30AE"/>
    <property type="match status" value="1"/>
</dbReference>
<dbReference type="InterPro" id="IPR050574">
    <property type="entry name" value="HPF/YfiA_ribosome-assoc"/>
</dbReference>
<name>A8S366_ENTBW</name>
<dbReference type="AlphaFoldDB" id="A8S366"/>
<dbReference type="HAMAP" id="MF_00839">
    <property type="entry name" value="HPF"/>
    <property type="match status" value="1"/>
</dbReference>
<dbReference type="CDD" id="cd00552">
    <property type="entry name" value="RaiA"/>
    <property type="match status" value="1"/>
</dbReference>
<evidence type="ECO:0000259" key="3">
    <source>
        <dbReference type="Pfam" id="PF16321"/>
    </source>
</evidence>
<dbReference type="HOGENOM" id="CLU_071472_0_3_9"/>
<reference evidence="4 5" key="1">
    <citation type="submission" date="2007-08" db="EMBL/GenBank/DDBJ databases">
        <authorList>
            <person name="Fulton L."/>
            <person name="Clifton S."/>
            <person name="Fulton B."/>
            <person name="Xu J."/>
            <person name="Minx P."/>
            <person name="Pepin K.H."/>
            <person name="Johnson M."/>
            <person name="Thiruvilangam P."/>
            <person name="Bhonagiri V."/>
            <person name="Nash W.E."/>
            <person name="Mardis E.R."/>
            <person name="Wilson R.K."/>
        </authorList>
    </citation>
    <scope>NUCLEOTIDE SEQUENCE [LARGE SCALE GENOMIC DNA]</scope>
    <source>
        <strain evidence="5">ATCC BAA-613 / DSM 15670 / CCUG 46953 / JCM 12243 / WAL 16351</strain>
    </source>
</reference>
<dbReference type="EMBL" id="ABCC02000053">
    <property type="protein sequence ID" value="EDP13270.1"/>
    <property type="molecule type" value="Genomic_DNA"/>
</dbReference>
<comment type="function">
    <text evidence="2">Required for dimerization of active 70S ribosomes into 100S ribosomes in stationary phase; 100S ribosomes are translationally inactive and sometimes present during exponential growth.</text>
</comment>
<dbReference type="Gene3D" id="3.30.505.50">
    <property type="entry name" value="Sigma 54 modulation/S30EA ribosomal protein, C-terminal domain"/>
    <property type="match status" value="1"/>
</dbReference>
<dbReference type="InterPro" id="IPR032528">
    <property type="entry name" value="Ribosom_S30AE_C"/>
</dbReference>
<feature type="domain" description="Sigma 54 modulation/S30EA ribosomal protein C-terminal" evidence="3">
    <location>
        <begin position="127"/>
        <end position="182"/>
    </location>
</feature>
<sequence>MSLSQEKELMFMRYTITGRNIEVTPGLKAAVEKKIGKLEHFFTPDTEVIVALSAQKDRQKIEVTIPVKGNTIRAEESSTDMYVSIDLVEEIIERQIRRYRKKLIDKKQAAISFSQAFIEEEDEVQDDEIQIVKTKKFAIKPTIPEEACLQMEMLGHNFYVFLNADTDQVNVVYKRKNGTYGLIEPEF</sequence>
<organism evidence="4 5">
    <name type="scientific">Enterocloster bolteae (strain ATCC BAA-613 / DSM 15670 / CCUG 46953 / JCM 12243 / WAL 16351)</name>
    <name type="common">Clostridium bolteae</name>
    <dbReference type="NCBI Taxonomy" id="411902"/>
    <lineage>
        <taxon>Bacteria</taxon>
        <taxon>Bacillati</taxon>
        <taxon>Bacillota</taxon>
        <taxon>Clostridia</taxon>
        <taxon>Lachnospirales</taxon>
        <taxon>Lachnospiraceae</taxon>
        <taxon>Enterocloster</taxon>
    </lineage>
</organism>
<dbReference type="PANTHER" id="PTHR33231:SF1">
    <property type="entry name" value="30S RIBOSOMAL PROTEIN"/>
    <property type="match status" value="1"/>
</dbReference>
<evidence type="ECO:0000313" key="4">
    <source>
        <dbReference type="EMBL" id="EDP13270.1"/>
    </source>
</evidence>
<dbReference type="Gene3D" id="3.30.160.100">
    <property type="entry name" value="Ribosome hibernation promotion factor-like"/>
    <property type="match status" value="1"/>
</dbReference>
<comment type="subcellular location">
    <subcellularLocation>
        <location evidence="2">Cytoplasm</location>
    </subcellularLocation>
</comment>
<accession>A8S366</accession>
<comment type="similarity">
    <text evidence="2">Belongs to the HPF/YfiA ribosome-associated protein family. Long HPF subfamily.</text>
</comment>
<dbReference type="GO" id="GO:0043024">
    <property type="term" value="F:ribosomal small subunit binding"/>
    <property type="evidence" value="ECO:0007669"/>
    <property type="project" value="TreeGrafter"/>
</dbReference>
<dbReference type="InterPro" id="IPR034694">
    <property type="entry name" value="HPF_long/plastid"/>
</dbReference>
<dbReference type="Proteomes" id="UP000005396">
    <property type="component" value="Unassembled WGS sequence"/>
</dbReference>
<dbReference type="eggNOG" id="COG1544">
    <property type="taxonomic scope" value="Bacteria"/>
</dbReference>
<evidence type="ECO:0000256" key="2">
    <source>
        <dbReference type="HAMAP-Rule" id="MF_00839"/>
    </source>
</evidence>
<dbReference type="NCBIfam" id="TIGR00741">
    <property type="entry name" value="yfiA"/>
    <property type="match status" value="1"/>
</dbReference>
<protein>
    <recommendedName>
        <fullName evidence="2">Ribosome hibernation promoting factor</fullName>
        <shortName evidence="2">HPF</shortName>
    </recommendedName>
</protein>
<gene>
    <name evidence="2" type="primary">hpf</name>
    <name evidence="4" type="ORF">CLOBOL_06509</name>
</gene>
<dbReference type="GO" id="GO:0045900">
    <property type="term" value="P:negative regulation of translational elongation"/>
    <property type="evidence" value="ECO:0007669"/>
    <property type="project" value="TreeGrafter"/>
</dbReference>
<dbReference type="InterPro" id="IPR003489">
    <property type="entry name" value="RHF/RaiA"/>
</dbReference>
<dbReference type="PANTHER" id="PTHR33231">
    <property type="entry name" value="30S RIBOSOMAL PROTEIN"/>
    <property type="match status" value="1"/>
</dbReference>
<dbReference type="SUPFAM" id="SSF69754">
    <property type="entry name" value="Ribosome binding protein Y (YfiA homologue)"/>
    <property type="match status" value="1"/>
</dbReference>
<evidence type="ECO:0000256" key="1">
    <source>
        <dbReference type="ARBA" id="ARBA00022845"/>
    </source>
</evidence>
<dbReference type="Pfam" id="PF16321">
    <property type="entry name" value="Ribosom_S30AE_C"/>
    <property type="match status" value="1"/>
</dbReference>
<keyword evidence="2" id="KW-0963">Cytoplasm</keyword>